<comment type="function">
    <text evidence="1">Exerts its effect at some terminal stage of cytochrome c oxidase synthesis, probably by being involved in the insertion of the copper B into subunit I.</text>
</comment>
<organism evidence="6 7">
    <name type="scientific">Gossypium hirsutum</name>
    <name type="common">Upland cotton</name>
    <name type="synonym">Gossypium mexicanum</name>
    <dbReference type="NCBI Taxonomy" id="3635"/>
    <lineage>
        <taxon>Eukaryota</taxon>
        <taxon>Viridiplantae</taxon>
        <taxon>Streptophyta</taxon>
        <taxon>Embryophyta</taxon>
        <taxon>Tracheophyta</taxon>
        <taxon>Spermatophyta</taxon>
        <taxon>Magnoliopsida</taxon>
        <taxon>eudicotyledons</taxon>
        <taxon>Gunneridae</taxon>
        <taxon>Pentapetalae</taxon>
        <taxon>rosids</taxon>
        <taxon>malvids</taxon>
        <taxon>Malvales</taxon>
        <taxon>Malvaceae</taxon>
        <taxon>Malvoideae</taxon>
        <taxon>Gossypium</taxon>
    </lineage>
</organism>
<comment type="subcellular location">
    <subcellularLocation>
        <location evidence="2">Mitochondrion inner membrane</location>
        <topology evidence="2">Single-pass membrane protein</topology>
        <orientation evidence="2">Intermembrane side</orientation>
    </subcellularLocation>
</comment>
<name>A0A1U8MMC2_GOSHI</name>
<evidence type="ECO:0000256" key="4">
    <source>
        <dbReference type="ARBA" id="ARBA00022989"/>
    </source>
</evidence>
<dbReference type="SMR" id="A0A1U8MMC2"/>
<evidence type="ECO:0000256" key="2">
    <source>
        <dbReference type="ARBA" id="ARBA00004243"/>
    </source>
</evidence>
<dbReference type="PANTHER" id="PTHR21320">
    <property type="entry name" value="CYTOCHROME C OXIDASE ASSEMBLY PROTEIN COX11-RELATED"/>
    <property type="match status" value="1"/>
</dbReference>
<proteinExistence type="predicted"/>
<keyword evidence="5" id="KW-0472">Membrane</keyword>
<dbReference type="InterPro" id="IPR007533">
    <property type="entry name" value="Cyt_c_oxidase_assmbl_CtaG"/>
</dbReference>
<evidence type="ECO:0000313" key="6">
    <source>
        <dbReference type="Proteomes" id="UP000818029"/>
    </source>
</evidence>
<dbReference type="Proteomes" id="UP000818029">
    <property type="component" value="Chromosome A08"/>
</dbReference>
<dbReference type="GO" id="GO:0005507">
    <property type="term" value="F:copper ion binding"/>
    <property type="evidence" value="ECO:0007669"/>
    <property type="project" value="InterPro"/>
</dbReference>
<dbReference type="PaxDb" id="3635-A0A1U8MMC2"/>
<dbReference type="SUPFAM" id="SSF110111">
    <property type="entry name" value="Ctag/Cox11"/>
    <property type="match status" value="1"/>
</dbReference>
<dbReference type="GO" id="GO:0005743">
    <property type="term" value="C:mitochondrial inner membrane"/>
    <property type="evidence" value="ECO:0007669"/>
    <property type="project" value="UniProtKB-SubCell"/>
</dbReference>
<dbReference type="PANTHER" id="PTHR21320:SF3">
    <property type="entry name" value="CYTOCHROME C OXIDASE ASSEMBLY PROTEIN COX11, MITOCHONDRIAL-RELATED"/>
    <property type="match status" value="1"/>
</dbReference>
<dbReference type="InterPro" id="IPR023471">
    <property type="entry name" value="CtaG/Cox11_dom_sf"/>
</dbReference>
<evidence type="ECO:0000256" key="5">
    <source>
        <dbReference type="ARBA" id="ARBA00023136"/>
    </source>
</evidence>
<evidence type="ECO:0000256" key="1">
    <source>
        <dbReference type="ARBA" id="ARBA00004007"/>
    </source>
</evidence>
<dbReference type="STRING" id="3635.A0A1U8MMC2"/>
<evidence type="ECO:0000256" key="3">
    <source>
        <dbReference type="ARBA" id="ARBA00022692"/>
    </source>
</evidence>
<protein>
    <submittedName>
        <fullName evidence="7">Cytochrome c oxidase assembly protein COX11, mitochondrial isoform X1</fullName>
    </submittedName>
</protein>
<keyword evidence="3" id="KW-0812">Transmembrane</keyword>
<dbReference type="AlphaFoldDB" id="A0A1U8MMC2"/>
<keyword evidence="4" id="KW-1133">Transmembrane helix</keyword>
<dbReference type="GeneID" id="107938165"/>
<accession>A0A1U8MMC2</accession>
<reference evidence="6" key="1">
    <citation type="journal article" date="2020" name="Nat. Genet.">
        <title>Genomic diversifications of five Gossypium allopolyploid species and their impact on cotton improvement.</title>
        <authorList>
            <person name="Chen Z.J."/>
            <person name="Sreedasyam A."/>
            <person name="Ando A."/>
            <person name="Song Q."/>
            <person name="De Santiago L.M."/>
            <person name="Hulse-Kemp A.M."/>
            <person name="Ding M."/>
            <person name="Ye W."/>
            <person name="Kirkbride R.C."/>
            <person name="Jenkins J."/>
            <person name="Plott C."/>
            <person name="Lovell J."/>
            <person name="Lin Y.M."/>
            <person name="Vaughn R."/>
            <person name="Liu B."/>
            <person name="Simpson S."/>
            <person name="Scheffler B.E."/>
            <person name="Wen L."/>
            <person name="Saski C.A."/>
            <person name="Grover C.E."/>
            <person name="Hu G."/>
            <person name="Conover J.L."/>
            <person name="Carlson J.W."/>
            <person name="Shu S."/>
            <person name="Boston L.B."/>
            <person name="Williams M."/>
            <person name="Peterson D.G."/>
            <person name="McGee K."/>
            <person name="Jones D.C."/>
            <person name="Wendel J.F."/>
            <person name="Stelly D.M."/>
            <person name="Grimwood J."/>
            <person name="Schmutz J."/>
        </authorList>
    </citation>
    <scope>NUCLEOTIDE SEQUENCE [LARGE SCALE GENOMIC DNA]</scope>
    <source>
        <strain evidence="6">cv. TM-1</strain>
    </source>
</reference>
<sequence>MPWKFVPTQREVGVKPGEVLLLFILLKTEVQNITGVSTYNVTPMKVFFYIDPEFETDARMDAINNLILSYTFFKVSEK</sequence>
<gene>
    <name evidence="7" type="primary">LOC107938165</name>
</gene>
<dbReference type="KEGG" id="ghi:107938165"/>
<dbReference type="Pfam" id="PF04442">
    <property type="entry name" value="CtaG_Cox11"/>
    <property type="match status" value="1"/>
</dbReference>
<dbReference type="OrthoDB" id="1673155at2759"/>
<dbReference type="RefSeq" id="XP_016726739.1">
    <property type="nucleotide sequence ID" value="XM_016871250.2"/>
</dbReference>
<reference evidence="7" key="2">
    <citation type="submission" date="2025-08" db="UniProtKB">
        <authorList>
            <consortium name="RefSeq"/>
        </authorList>
    </citation>
    <scope>IDENTIFICATION</scope>
</reference>
<keyword evidence="6" id="KW-1185">Reference proteome</keyword>
<dbReference type="Gene3D" id="2.60.370.10">
    <property type="entry name" value="Ctag/Cox11"/>
    <property type="match status" value="2"/>
</dbReference>
<evidence type="ECO:0000313" key="7">
    <source>
        <dbReference type="RefSeq" id="XP_016726739.1"/>
    </source>
</evidence>